<accession>D5MGZ1</accession>
<proteinExistence type="predicted"/>
<dbReference type="EMBL" id="FP565575">
    <property type="protein sequence ID" value="CBE69022.1"/>
    <property type="molecule type" value="Genomic_DNA"/>
</dbReference>
<dbReference type="STRING" id="671143.DAMO_1972"/>
<gene>
    <name evidence="2" type="ORF">DAMO_1972</name>
</gene>
<evidence type="ECO:0000313" key="2">
    <source>
        <dbReference type="EMBL" id="CBE69022.1"/>
    </source>
</evidence>
<name>D5MGZ1_METO1</name>
<feature type="coiled-coil region" evidence="1">
    <location>
        <begin position="90"/>
        <end position="117"/>
    </location>
</feature>
<evidence type="ECO:0000313" key="3">
    <source>
        <dbReference type="Proteomes" id="UP000006898"/>
    </source>
</evidence>
<dbReference type="HOGENOM" id="CLU_577076_0_0_0"/>
<dbReference type="eggNOG" id="ENOG50337E1">
    <property type="taxonomic scope" value="Bacteria"/>
</dbReference>
<dbReference type="AlphaFoldDB" id="D5MGZ1"/>
<organism evidence="2 3">
    <name type="scientific">Methylomirabilis oxygeniifera</name>
    <dbReference type="NCBI Taxonomy" id="671143"/>
    <lineage>
        <taxon>Bacteria</taxon>
        <taxon>Candidatus Methylomirabilota</taxon>
        <taxon>Candidatus Methylomirabilia</taxon>
        <taxon>Candidatus Methylomirabilales</taxon>
        <taxon>Candidatus Methylomirabilaceae</taxon>
        <taxon>Candidatus Methylomirabilis</taxon>
    </lineage>
</organism>
<keyword evidence="1" id="KW-0175">Coiled coil</keyword>
<reference evidence="2 3" key="1">
    <citation type="journal article" date="2010" name="Nature">
        <title>Nitrite-driven anaerobic methane oxidation by oxygenic bacteria.</title>
        <authorList>
            <person name="Ettwig K.F."/>
            <person name="Butler M.K."/>
            <person name="Le Paslier D."/>
            <person name="Pelletier E."/>
            <person name="Mangenot S."/>
            <person name="Kuypers M.M.M."/>
            <person name="Schreiber F."/>
            <person name="Dutilh B.E."/>
            <person name="Zedelius J."/>
            <person name="de Beer D."/>
            <person name="Gloerich J."/>
            <person name="Wessels H.J.C.T."/>
            <person name="van Allen T."/>
            <person name="Luesken F."/>
            <person name="Wu M."/>
            <person name="van de Pas-Schoonen K.T."/>
            <person name="Op den Camp H.J.M."/>
            <person name="Janssen-Megens E.M."/>
            <person name="Francoijs K-J."/>
            <person name="Stunnenberg H."/>
            <person name="Weissenbach J."/>
            <person name="Jetten M.S.M."/>
            <person name="Strous M."/>
        </authorList>
    </citation>
    <scope>NUCLEOTIDE SEQUENCE [LARGE SCALE GENOMIC DNA]</scope>
</reference>
<sequence>MVRATLLACSLAVTGALLLGGLIPMTSAQNPTLGETPQSTPNWETIKKDADAEKAALDAKRQLLDARRALEAAEAPPDQTKKAMDNQLAASKAAKDLADAEKAAADARKAKADATLAAFKANMGEVPASGYTGDVTLKEKTGIIETALLAAKAVKTAAQRIVDVLPQQPAKRIVVLYAAAEVPNFQALIMFRAQIALANKGFADAQKASNDADRKAVPPDFKLEFVPPAAAAGLTLEAANKLLAFFRTDYTVGGVDLTSEDSLLVHALAGLIAGSNKNLDVQLPAVYSPGALSDAGSGILNDLTTLSLLKTGAQDKANRHDKFSARFTEDAGKEVDPEKKAALLDKAKTHKAAADTWKAAIGLYDSFFSKLTTVDDKGVAPLANVIRDGVVADVLLKDNLLLLVKLQKFGGAYYTKKNMLTLFGGMPFFHMGGVVASFVLLDGKAGTVQGSGVIPVHGGFVKASDLPQQINED</sequence>
<dbReference type="KEGG" id="mox:DAMO_1972"/>
<dbReference type="Proteomes" id="UP000006898">
    <property type="component" value="Chromosome"/>
</dbReference>
<protein>
    <submittedName>
        <fullName evidence="2">Uncharacterized protein</fullName>
    </submittedName>
</protein>
<evidence type="ECO:0000256" key="1">
    <source>
        <dbReference type="SAM" id="Coils"/>
    </source>
</evidence>